<accession>A0A835KZE4</accession>
<dbReference type="InterPro" id="IPR035940">
    <property type="entry name" value="CAP_sf"/>
</dbReference>
<feature type="signal peptide" evidence="4">
    <location>
        <begin position="1"/>
        <end position="17"/>
    </location>
</feature>
<organism evidence="6 7">
    <name type="scientific">Spodoptera exigua</name>
    <name type="common">Beet armyworm</name>
    <name type="synonym">Noctua fulgens</name>
    <dbReference type="NCBI Taxonomy" id="7107"/>
    <lineage>
        <taxon>Eukaryota</taxon>
        <taxon>Metazoa</taxon>
        <taxon>Ecdysozoa</taxon>
        <taxon>Arthropoda</taxon>
        <taxon>Hexapoda</taxon>
        <taxon>Insecta</taxon>
        <taxon>Pterygota</taxon>
        <taxon>Neoptera</taxon>
        <taxon>Endopterygota</taxon>
        <taxon>Lepidoptera</taxon>
        <taxon>Glossata</taxon>
        <taxon>Ditrysia</taxon>
        <taxon>Noctuoidea</taxon>
        <taxon>Noctuidae</taxon>
        <taxon>Amphipyrinae</taxon>
        <taxon>Spodoptera</taxon>
    </lineage>
</organism>
<keyword evidence="7" id="KW-1185">Reference proteome</keyword>
<protein>
    <recommendedName>
        <fullName evidence="5">SCP domain-containing protein</fullName>
    </recommendedName>
</protein>
<gene>
    <name evidence="6" type="ORF">HW555_012648</name>
</gene>
<dbReference type="SMART" id="SM00198">
    <property type="entry name" value="SCP"/>
    <property type="match status" value="1"/>
</dbReference>
<evidence type="ECO:0000256" key="3">
    <source>
        <dbReference type="SAM" id="Coils"/>
    </source>
</evidence>
<evidence type="ECO:0000256" key="2">
    <source>
        <dbReference type="ARBA" id="ARBA00022525"/>
    </source>
</evidence>
<dbReference type="SUPFAM" id="SSF55797">
    <property type="entry name" value="PR-1-like"/>
    <property type="match status" value="1"/>
</dbReference>
<feature type="chain" id="PRO_5033066416" description="SCP domain-containing protein" evidence="4">
    <location>
        <begin position="18"/>
        <end position="512"/>
    </location>
</feature>
<comment type="subcellular location">
    <subcellularLocation>
        <location evidence="1">Secreted</location>
    </subcellularLocation>
</comment>
<keyword evidence="2" id="KW-0964">Secreted</keyword>
<evidence type="ECO:0000313" key="7">
    <source>
        <dbReference type="Proteomes" id="UP000648187"/>
    </source>
</evidence>
<evidence type="ECO:0000259" key="5">
    <source>
        <dbReference type="SMART" id="SM00198"/>
    </source>
</evidence>
<feature type="domain" description="SCP" evidence="5">
    <location>
        <begin position="20"/>
        <end position="176"/>
    </location>
</feature>
<sequence>MSRWFLMWMSVVSLVVAIPEEHQYCAVRYRRLCQGKGRHIACQFPDEWDRELALLAQRLADQCHFVHDDCRATVRYPYAGQTVGEVRWRRSSDSDELSAQRAIRRVLDAWWGERRRVQPKQLTAPFRLTAKGTVWGHFSQLAVWNLQAVGCGAVRHGAHHSRLLLVCDFSHTNMLGQRTLVAGPMAPCPIHTARRPRTAYPLLCAPVRHPVPAEPEEIELEDNYEDDEEDDPDIVTVDVGDVPTPSLWISKTEKRPSLPKVKTKSTTVRVFTALQTRKYETKMYQRATYKPQTSTTVKESIIQKLDRELEQKTRNKVNFNMNYKEAQNSYENSQFDNVVRNDWRARKKPNFGQWRQNQENAENMEEVIPLTTPRPETTETVEQTLVEVYRPTLREDVTELVPRTLLEVYRPTLREDRDNIEHEESNFRPRWRQTRLRPQRPGANALLTYSSTGKPPKKEYIETDRYRNIVGLQKRTHNEEKPKGASLNLDKEDIDQLFRDTGFNIHWRKHTT</sequence>
<dbReference type="InterPro" id="IPR014044">
    <property type="entry name" value="CAP_dom"/>
</dbReference>
<keyword evidence="4" id="KW-0732">Signal</keyword>
<dbReference type="Proteomes" id="UP000648187">
    <property type="component" value="Unassembled WGS sequence"/>
</dbReference>
<proteinExistence type="predicted"/>
<dbReference type="AlphaFoldDB" id="A0A835KZE4"/>
<feature type="coiled-coil region" evidence="3">
    <location>
        <begin position="302"/>
        <end position="329"/>
    </location>
</feature>
<dbReference type="EMBL" id="JACKWZ010000489">
    <property type="protein sequence ID" value="KAF9407265.1"/>
    <property type="molecule type" value="Genomic_DNA"/>
</dbReference>
<evidence type="ECO:0000256" key="1">
    <source>
        <dbReference type="ARBA" id="ARBA00004613"/>
    </source>
</evidence>
<dbReference type="Gene3D" id="3.40.33.10">
    <property type="entry name" value="CAP"/>
    <property type="match status" value="1"/>
</dbReference>
<dbReference type="CDD" id="cd05380">
    <property type="entry name" value="CAP_euk"/>
    <property type="match status" value="1"/>
</dbReference>
<evidence type="ECO:0000313" key="6">
    <source>
        <dbReference type="EMBL" id="KAF9407265.1"/>
    </source>
</evidence>
<reference evidence="6" key="1">
    <citation type="submission" date="2020-08" db="EMBL/GenBank/DDBJ databases">
        <title>Spodoptera exigua strain:BAW_Kor-Di-RS1 Genome sequencing and assembly.</title>
        <authorList>
            <person name="Kim J."/>
            <person name="Nam H.Y."/>
            <person name="Kwon M."/>
            <person name="Choi J.H."/>
            <person name="Cho S.R."/>
            <person name="Kim G.-H."/>
        </authorList>
    </citation>
    <scope>NUCLEOTIDE SEQUENCE</scope>
    <source>
        <strain evidence="6">BAW_Kor-Di-RS1</strain>
        <tissue evidence="6">Whole-body</tissue>
    </source>
</reference>
<name>A0A835KZE4_SPOEX</name>
<keyword evidence="3" id="KW-0175">Coiled coil</keyword>
<evidence type="ECO:0000256" key="4">
    <source>
        <dbReference type="SAM" id="SignalP"/>
    </source>
</evidence>
<dbReference type="Pfam" id="PF00188">
    <property type="entry name" value="CAP"/>
    <property type="match status" value="1"/>
</dbReference>
<dbReference type="GO" id="GO:0005576">
    <property type="term" value="C:extracellular region"/>
    <property type="evidence" value="ECO:0007669"/>
    <property type="project" value="UniProtKB-SubCell"/>
</dbReference>
<comment type="caution">
    <text evidence="6">The sequence shown here is derived from an EMBL/GenBank/DDBJ whole genome shotgun (WGS) entry which is preliminary data.</text>
</comment>